<dbReference type="Proteomes" id="UP000285232">
    <property type="component" value="Unassembled WGS sequence"/>
</dbReference>
<protein>
    <recommendedName>
        <fullName evidence="5">Argininosuccinate lyase</fullName>
    </recommendedName>
</protein>
<gene>
    <name evidence="3" type="ORF">D6201_07315</name>
</gene>
<dbReference type="PROSITE" id="PS51257">
    <property type="entry name" value="PROKAR_LIPOPROTEIN"/>
    <property type="match status" value="1"/>
</dbReference>
<proteinExistence type="predicted"/>
<feature type="signal peptide" evidence="2">
    <location>
        <begin position="1"/>
        <end position="18"/>
    </location>
</feature>
<evidence type="ECO:0000256" key="2">
    <source>
        <dbReference type="SAM" id="SignalP"/>
    </source>
</evidence>
<organism evidence="3 4">
    <name type="scientific">Aurantiacibacter aquimixticola</name>
    <dbReference type="NCBI Taxonomy" id="1958945"/>
    <lineage>
        <taxon>Bacteria</taxon>
        <taxon>Pseudomonadati</taxon>
        <taxon>Pseudomonadota</taxon>
        <taxon>Alphaproteobacteria</taxon>
        <taxon>Sphingomonadales</taxon>
        <taxon>Erythrobacteraceae</taxon>
        <taxon>Aurantiacibacter</taxon>
    </lineage>
</organism>
<evidence type="ECO:0000256" key="1">
    <source>
        <dbReference type="SAM" id="MobiDB-lite"/>
    </source>
</evidence>
<keyword evidence="4" id="KW-1185">Reference proteome</keyword>
<dbReference type="AlphaFoldDB" id="A0A419RTS9"/>
<evidence type="ECO:0000313" key="3">
    <source>
        <dbReference type="EMBL" id="RJY09192.1"/>
    </source>
</evidence>
<feature type="compositionally biased region" description="Low complexity" evidence="1">
    <location>
        <begin position="71"/>
        <end position="81"/>
    </location>
</feature>
<keyword evidence="2" id="KW-0732">Signal</keyword>
<dbReference type="EMBL" id="RAHX01000001">
    <property type="protein sequence ID" value="RJY09192.1"/>
    <property type="molecule type" value="Genomic_DNA"/>
</dbReference>
<reference evidence="3 4" key="1">
    <citation type="journal article" date="2017" name="Int. J. Syst. Evol. Microbiol.">
        <title>Erythrobacter aquimixticola sp. nov., isolated from the junction between the ocean and a freshwater spring.</title>
        <authorList>
            <person name="Park S."/>
            <person name="Jung Y.T."/>
            <person name="Choi S.J."/>
            <person name="Yoon J.H."/>
        </authorList>
    </citation>
    <scope>NUCLEOTIDE SEQUENCE [LARGE SCALE GENOMIC DNA]</scope>
    <source>
        <strain evidence="3 4">JSSK-14</strain>
    </source>
</reference>
<comment type="caution">
    <text evidence="3">The sequence shown here is derived from an EMBL/GenBank/DDBJ whole genome shotgun (WGS) entry which is preliminary data.</text>
</comment>
<feature type="compositionally biased region" description="Acidic residues" evidence="1">
    <location>
        <begin position="19"/>
        <end position="30"/>
    </location>
</feature>
<name>A0A419RTS9_9SPHN</name>
<accession>A0A419RTS9</accession>
<feature type="region of interest" description="Disordered" evidence="1">
    <location>
        <begin position="19"/>
        <end position="81"/>
    </location>
</feature>
<dbReference type="RefSeq" id="WP_120048198.1">
    <property type="nucleotide sequence ID" value="NZ_RAHX01000001.1"/>
</dbReference>
<evidence type="ECO:0008006" key="5">
    <source>
        <dbReference type="Google" id="ProtNLM"/>
    </source>
</evidence>
<evidence type="ECO:0000313" key="4">
    <source>
        <dbReference type="Proteomes" id="UP000285232"/>
    </source>
</evidence>
<sequence>MKRIALAAAATFALSACGAEEETLDTDYESSMEAPVPDVTGNEPVPDNDSIEGGLDEQVDAAQTSERDMPADPMIDADAAE</sequence>
<feature type="chain" id="PRO_5018987923" description="Argininosuccinate lyase" evidence="2">
    <location>
        <begin position="19"/>
        <end position="81"/>
    </location>
</feature>